<dbReference type="OrthoDB" id="7568952at2"/>
<reference evidence="1 2" key="1">
    <citation type="submission" date="2019-07" db="EMBL/GenBank/DDBJ databases">
        <authorList>
            <person name="Kim J."/>
        </authorList>
    </citation>
    <scope>NUCLEOTIDE SEQUENCE [LARGE SCALE GENOMIC DNA]</scope>
    <source>
        <strain evidence="1 2">JC52</strain>
    </source>
</reference>
<dbReference type="EMBL" id="VNJI01000041">
    <property type="protein sequence ID" value="TVY07196.1"/>
    <property type="molecule type" value="Genomic_DNA"/>
</dbReference>
<organism evidence="1 2">
    <name type="scientific">Paenibacillus cremeus</name>
    <dbReference type="NCBI Taxonomy" id="2163881"/>
    <lineage>
        <taxon>Bacteria</taxon>
        <taxon>Bacillati</taxon>
        <taxon>Bacillota</taxon>
        <taxon>Bacilli</taxon>
        <taxon>Bacillales</taxon>
        <taxon>Paenibacillaceae</taxon>
        <taxon>Paenibacillus</taxon>
    </lineage>
</organism>
<keyword evidence="2" id="KW-1185">Reference proteome</keyword>
<sequence>MLSMFKKRSKFGRFLDTFGIKQERVREVSKLNRETVSRACNDDEYIPNGGTIRSLMQAARKLTGKDDIDPTKFWPM</sequence>
<name>A0A559K509_9BACL</name>
<dbReference type="Proteomes" id="UP000317036">
    <property type="component" value="Unassembled WGS sequence"/>
</dbReference>
<evidence type="ECO:0000313" key="2">
    <source>
        <dbReference type="Proteomes" id="UP000317036"/>
    </source>
</evidence>
<evidence type="ECO:0000313" key="1">
    <source>
        <dbReference type="EMBL" id="TVY07196.1"/>
    </source>
</evidence>
<dbReference type="AlphaFoldDB" id="A0A559K509"/>
<proteinExistence type="predicted"/>
<gene>
    <name evidence="1" type="ORF">FPZ49_25130</name>
</gene>
<protein>
    <submittedName>
        <fullName evidence="1">Transcriptional regulator</fullName>
    </submittedName>
</protein>
<comment type="caution">
    <text evidence="1">The sequence shown here is derived from an EMBL/GenBank/DDBJ whole genome shotgun (WGS) entry which is preliminary data.</text>
</comment>
<accession>A0A559K509</accession>